<evidence type="ECO:0000259" key="2">
    <source>
        <dbReference type="Pfam" id="PF07916"/>
    </source>
</evidence>
<sequence length="523" mass="58286">MFINLTVDSYYEYFLTLLGWIISNGIWDLMVDTGAFAIPFLAHLIRLFAKAREQGDDEGNKGKLLAAWLENAVYGSFIVMVFTCLPLFNVSYNTLQFDTARMKECGYTVRKPTDLGMKGLSSELAGQSASLPLWWAFIYTAGKGFTHGAVATIPCKPDLRQLRFDVQHTRIKSPVLRQEIQQFAEDCFLPSRAKIRRQKIDLDEAQSRDLDWIGSSLLVNTPGFYDIYRAKTPQPFWAYELPRDDALPNTGNGGYPSCKVWWADPNVGLRQRIIDTVDDDIFLQLRKAISSELYNSGVETIVRSVVRPSNLYVSGGEPIYQGYGGNIVGAGGEYAPVQWVKNALAGTISAAGIAVADVAALPGFDAMREALPMVQGLLSLAIIIAMPIVMIMGLYSVKVMMTLTFVQFGLFFLSFWWELARWLDTWLIDTLYNSNTYSSSETWREAALNWNFSGILNEKDGLIVKLVIATMFFILPALWFGMMSWAGLKVGGELAGAISKSGNSTVNQQTQKGVDKGINEIRK</sequence>
<feature type="transmembrane region" description="Helical" evidence="1">
    <location>
        <begin position="65"/>
        <end position="88"/>
    </location>
</feature>
<feature type="transmembrane region" description="Helical" evidence="1">
    <location>
        <begin position="20"/>
        <end position="45"/>
    </location>
</feature>
<gene>
    <name evidence="3" type="ORF">BKK52_01240</name>
</gene>
<proteinExistence type="predicted"/>
<keyword evidence="1" id="KW-1133">Transmembrane helix</keyword>
<feature type="transmembrane region" description="Helical" evidence="1">
    <location>
        <begin position="343"/>
        <end position="364"/>
    </location>
</feature>
<dbReference type="InterPro" id="IPR012931">
    <property type="entry name" value="TraG_N_Proteobacteria"/>
</dbReference>
<evidence type="ECO:0000256" key="1">
    <source>
        <dbReference type="SAM" id="Phobius"/>
    </source>
</evidence>
<keyword evidence="1" id="KW-0812">Transmembrane</keyword>
<organism evidence="3 4">
    <name type="scientific">Rodentibacter trehalosifermentans</name>
    <dbReference type="NCBI Taxonomy" id="1908263"/>
    <lineage>
        <taxon>Bacteria</taxon>
        <taxon>Pseudomonadati</taxon>
        <taxon>Pseudomonadota</taxon>
        <taxon>Gammaproteobacteria</taxon>
        <taxon>Pasteurellales</taxon>
        <taxon>Pasteurellaceae</taxon>
        <taxon>Rodentibacter</taxon>
    </lineage>
</organism>
<keyword evidence="4" id="KW-1185">Reference proteome</keyword>
<protein>
    <submittedName>
        <fullName evidence="3">Conjugal transfer protein TraG</fullName>
    </submittedName>
</protein>
<comment type="caution">
    <text evidence="3">The sequence shown here is derived from an EMBL/GenBank/DDBJ whole genome shotgun (WGS) entry which is preliminary data.</text>
</comment>
<dbReference type="OrthoDB" id="5645662at2"/>
<dbReference type="Pfam" id="PF07916">
    <property type="entry name" value="TraG_N"/>
    <property type="match status" value="1"/>
</dbReference>
<dbReference type="RefSeq" id="WP_077477604.1">
    <property type="nucleotide sequence ID" value="NZ_MLHL01000006.1"/>
</dbReference>
<keyword evidence="1" id="KW-0472">Membrane</keyword>
<accession>A0A1V3J6X0</accession>
<reference evidence="3 4" key="1">
    <citation type="submission" date="2016-10" db="EMBL/GenBank/DDBJ databases">
        <title>Rodentibacter gen. nov. and new species.</title>
        <authorList>
            <person name="Christensen H."/>
        </authorList>
    </citation>
    <scope>NUCLEOTIDE SEQUENCE [LARGE SCALE GENOMIC DNA]</scope>
    <source>
        <strain evidence="3 4">H1987082031</strain>
    </source>
</reference>
<evidence type="ECO:0000313" key="3">
    <source>
        <dbReference type="EMBL" id="OOF50801.1"/>
    </source>
</evidence>
<feature type="transmembrane region" description="Helical" evidence="1">
    <location>
        <begin position="370"/>
        <end position="392"/>
    </location>
</feature>
<feature type="domain" description="TraG N-terminal Proteobacteria" evidence="2">
    <location>
        <begin position="12"/>
        <end position="504"/>
    </location>
</feature>
<feature type="transmembrane region" description="Helical" evidence="1">
    <location>
        <begin position="399"/>
        <end position="417"/>
    </location>
</feature>
<evidence type="ECO:0000313" key="4">
    <source>
        <dbReference type="Proteomes" id="UP000189161"/>
    </source>
</evidence>
<dbReference type="AlphaFoldDB" id="A0A1V3J6X0"/>
<dbReference type="EMBL" id="MLHL01000006">
    <property type="protein sequence ID" value="OOF50801.1"/>
    <property type="molecule type" value="Genomic_DNA"/>
</dbReference>
<feature type="transmembrane region" description="Helical" evidence="1">
    <location>
        <begin position="462"/>
        <end position="480"/>
    </location>
</feature>
<name>A0A1V3J6X0_9PAST</name>
<dbReference type="Proteomes" id="UP000189161">
    <property type="component" value="Unassembled WGS sequence"/>
</dbReference>